<dbReference type="EMBL" id="FXBB01000024">
    <property type="protein sequence ID" value="SMG37769.1"/>
    <property type="molecule type" value="Genomic_DNA"/>
</dbReference>
<dbReference type="OrthoDB" id="5243at2"/>
<dbReference type="STRING" id="561720.SAMN06275492_12410"/>
<organism evidence="1 2">
    <name type="scientific">Dethiosulfovibrio salsuginis</name>
    <dbReference type="NCBI Taxonomy" id="561720"/>
    <lineage>
        <taxon>Bacteria</taxon>
        <taxon>Thermotogati</taxon>
        <taxon>Synergistota</taxon>
        <taxon>Synergistia</taxon>
        <taxon>Synergistales</taxon>
        <taxon>Dethiosulfovibrionaceae</taxon>
        <taxon>Dethiosulfovibrio</taxon>
    </lineage>
</organism>
<keyword evidence="2" id="KW-1185">Reference proteome</keyword>
<gene>
    <name evidence="1" type="ORF">SAMN06275492_12410</name>
</gene>
<sequence>MEKLVNDVYLSGVLHFIKGDSCGENRLGKYTEFSLKREYRDMDGSNRVDFLRMRAFDPEVIQWLEKQEENTPIWVAGELRSSLGSGRTYVMVKKVQILNQL</sequence>
<accession>A0A1X7KAJ2</accession>
<dbReference type="Proteomes" id="UP000193355">
    <property type="component" value="Unassembled WGS sequence"/>
</dbReference>
<name>A0A1X7KAJ2_9BACT</name>
<protein>
    <recommendedName>
        <fullName evidence="3">Single-strand binding protein family protein</fullName>
    </recommendedName>
</protein>
<evidence type="ECO:0000313" key="2">
    <source>
        <dbReference type="Proteomes" id="UP000193355"/>
    </source>
</evidence>
<reference evidence="2" key="1">
    <citation type="submission" date="2017-04" db="EMBL/GenBank/DDBJ databases">
        <authorList>
            <person name="Varghese N."/>
            <person name="Submissions S."/>
        </authorList>
    </citation>
    <scope>NUCLEOTIDE SEQUENCE [LARGE SCALE GENOMIC DNA]</scope>
    <source>
        <strain evidence="2">USBA 82</strain>
    </source>
</reference>
<evidence type="ECO:0008006" key="3">
    <source>
        <dbReference type="Google" id="ProtNLM"/>
    </source>
</evidence>
<proteinExistence type="predicted"/>
<dbReference type="RefSeq" id="WP_085545029.1">
    <property type="nucleotide sequence ID" value="NZ_FXBB01000024.1"/>
</dbReference>
<dbReference type="AlphaFoldDB" id="A0A1X7KAJ2"/>
<evidence type="ECO:0000313" key="1">
    <source>
        <dbReference type="EMBL" id="SMG37769.1"/>
    </source>
</evidence>